<dbReference type="RefSeq" id="XP_030982958.1">
    <property type="nucleotide sequence ID" value="XM_031126258.1"/>
</dbReference>
<name>A0A6P8B734_PYRGI</name>
<organism evidence="2 3">
    <name type="scientific">Pyricularia grisea</name>
    <name type="common">Crabgrass-specific blast fungus</name>
    <name type="synonym">Magnaporthe grisea</name>
    <dbReference type="NCBI Taxonomy" id="148305"/>
    <lineage>
        <taxon>Eukaryota</taxon>
        <taxon>Fungi</taxon>
        <taxon>Dikarya</taxon>
        <taxon>Ascomycota</taxon>
        <taxon>Pezizomycotina</taxon>
        <taxon>Sordariomycetes</taxon>
        <taxon>Sordariomycetidae</taxon>
        <taxon>Magnaporthales</taxon>
        <taxon>Pyriculariaceae</taxon>
        <taxon>Pyricularia</taxon>
    </lineage>
</organism>
<dbReference type="Proteomes" id="UP000515153">
    <property type="component" value="Chromosome I"/>
</dbReference>
<reference evidence="3" key="2">
    <citation type="submission" date="2019-10" db="EMBL/GenBank/DDBJ databases">
        <authorList>
            <consortium name="NCBI Genome Project"/>
        </authorList>
    </citation>
    <scope>NUCLEOTIDE SEQUENCE</scope>
    <source>
        <strain evidence="3">NI907</strain>
    </source>
</reference>
<reference evidence="3" key="3">
    <citation type="submission" date="2025-08" db="UniProtKB">
        <authorList>
            <consortium name="RefSeq"/>
        </authorList>
    </citation>
    <scope>IDENTIFICATION</scope>
    <source>
        <strain evidence="3">NI907</strain>
    </source>
</reference>
<evidence type="ECO:0000313" key="3">
    <source>
        <dbReference type="RefSeq" id="XP_030982958.1"/>
    </source>
</evidence>
<reference evidence="2 3" key="1">
    <citation type="journal article" date="2019" name="Mol. Biol. Evol.">
        <title>Blast fungal genomes show frequent chromosomal changes, gene gains and losses, and effector gene turnover.</title>
        <authorList>
            <person name="Gomez Luciano L.B."/>
            <person name="Jason Tsai I."/>
            <person name="Chuma I."/>
            <person name="Tosa Y."/>
            <person name="Chen Y.H."/>
            <person name="Li J.Y."/>
            <person name="Li M.Y."/>
            <person name="Jade Lu M.Y."/>
            <person name="Nakayashiki H."/>
            <person name="Li W.H."/>
        </authorList>
    </citation>
    <scope>NUCLEOTIDE SEQUENCE [LARGE SCALE GENOMIC DNA]</scope>
    <source>
        <strain evidence="2 3">NI907</strain>
    </source>
</reference>
<feature type="signal peptide" evidence="1">
    <location>
        <begin position="1"/>
        <end position="18"/>
    </location>
</feature>
<dbReference type="AlphaFoldDB" id="A0A6P8B734"/>
<dbReference type="GeneID" id="41961167"/>
<evidence type="ECO:0000313" key="2">
    <source>
        <dbReference type="Proteomes" id="UP000515153"/>
    </source>
</evidence>
<sequence length="151" mass="16872">MDLKVITFLMAFVASAVAKDYYKVELYEVQPLYSTTPAKVLTKVGCGDGDRATLTYTVGRLGNRASKTITIRCRGKNPRIIDGGPLPSNYKLRADPISADDELALTAAKETSDYRSYEALQLMNKFMDVTDHPEKWRKETKCSKIALRTAK</sequence>
<proteinExistence type="predicted"/>
<keyword evidence="1" id="KW-0732">Signal</keyword>
<feature type="chain" id="PRO_5028036269" evidence="1">
    <location>
        <begin position="19"/>
        <end position="151"/>
    </location>
</feature>
<keyword evidence="2" id="KW-1185">Reference proteome</keyword>
<accession>A0A6P8B734</accession>
<dbReference type="KEGG" id="pgri:PgNI_06232"/>
<evidence type="ECO:0000256" key="1">
    <source>
        <dbReference type="SAM" id="SignalP"/>
    </source>
</evidence>
<gene>
    <name evidence="3" type="ORF">PgNI_06232</name>
</gene>
<protein>
    <submittedName>
        <fullName evidence="3">Uncharacterized protein</fullName>
    </submittedName>
</protein>